<dbReference type="GeneTree" id="ENSGT00500000044904"/>
<dbReference type="FunFam" id="3.40.50.300:FF:002049">
    <property type="entry name" value="Si:ch73-170d6.2"/>
    <property type="match status" value="1"/>
</dbReference>
<keyword evidence="2" id="KW-0547">Nucleotide-binding</keyword>
<dbReference type="RefSeq" id="XP_028919807.1">
    <property type="nucleotide sequence ID" value="XM_029063974.2"/>
</dbReference>
<sequence>MNSDQGGRKEGASRFLSSSTKIQHSQHPPLYKLNLQEEKMGEHSPFQKFSFGKGNQSKENKVIMLMGATGSGKTMMINAMANYILGVAWGDDFRFKLITEETFRSQAESQTSIITAYHLAHQDGFQVPYSLTIIDTPGFGDTRGIERDQALTEHIREFFSSPRGIDHLDAVCFVVQASLPRLTHTQRYVFDSILSIFGKNIANNVRVLVTFADGQKPPVLEAIKTSQVPCPKNGAGEPIHFKFNNSALFCSRAPKATREAGEGEEEEEEEVFDEMFWRMGTGSLKKFFMELGKLQPQSLSLTQEVLKERKQLEAMVEGLQVQIQNRLMKMEEIRKITDVLEQNKDKMKANENFEYETSIMEPQQEPIKGFITNCQKCRYTCHHPCAIPDDREKYNCAAMDQAGNCKVCPEKCHWKVHFNQKYRWNYVPKTVKGTYQNLKENYEKAYGELKSAEQLSQKLKEDLEGVEDEAQSLIEALSHCIRRLEDIALRPNPLSTPEYIDILIISEKEEAKPGFQERIESLNKLKKRAQLLSDVSQMPEDAQGMPTKGRKTKWDKMINWFTQS</sequence>
<evidence type="ECO:0000256" key="1">
    <source>
        <dbReference type="ARBA" id="ARBA00008535"/>
    </source>
</evidence>
<reference evidence="6 7" key="1">
    <citation type="journal article" date="2008" name="Nature">
        <title>Genome analysis of the platypus reveals unique signatures of evolution.</title>
        <authorList>
            <person name="Warren W.C."/>
            <person name="Hillier L.W."/>
            <person name="Marshall Graves J.A."/>
            <person name="Birney E."/>
            <person name="Ponting C.P."/>
            <person name="Grutzner F."/>
            <person name="Belov K."/>
            <person name="Miller W."/>
            <person name="Clarke L."/>
            <person name="Chinwalla A.T."/>
            <person name="Yang S.P."/>
            <person name="Heger A."/>
            <person name="Locke D.P."/>
            <person name="Miethke P."/>
            <person name="Waters P.D."/>
            <person name="Veyrunes F."/>
            <person name="Fulton L."/>
            <person name="Fulton B."/>
            <person name="Graves T."/>
            <person name="Wallis J."/>
            <person name="Puente X.S."/>
            <person name="Lopez-Otin C."/>
            <person name="Ordonez G.R."/>
            <person name="Eichler E.E."/>
            <person name="Chen L."/>
            <person name="Cheng Z."/>
            <person name="Deakin J.E."/>
            <person name="Alsop A."/>
            <person name="Thompson K."/>
            <person name="Kirby P."/>
            <person name="Papenfuss A.T."/>
            <person name="Wakefield M.J."/>
            <person name="Olender T."/>
            <person name="Lancet D."/>
            <person name="Huttley G.A."/>
            <person name="Smit A.F."/>
            <person name="Pask A."/>
            <person name="Temple-Smith P."/>
            <person name="Batzer M.A."/>
            <person name="Walker J.A."/>
            <person name="Konkel M.K."/>
            <person name="Harris R.S."/>
            <person name="Whittington C.M."/>
            <person name="Wong E.S."/>
            <person name="Gemmell N.J."/>
            <person name="Buschiazzo E."/>
            <person name="Vargas Jentzsch I.M."/>
            <person name="Merkel A."/>
            <person name="Schmitz J."/>
            <person name="Zemann A."/>
            <person name="Churakov G."/>
            <person name="Kriegs J.O."/>
            <person name="Brosius J."/>
            <person name="Murchison E.P."/>
            <person name="Sachidanandam R."/>
            <person name="Smith C."/>
            <person name="Hannon G.J."/>
            <person name="Tsend-Ayush E."/>
            <person name="McMillan D."/>
            <person name="Attenborough R."/>
            <person name="Rens W."/>
            <person name="Ferguson-Smith M."/>
            <person name="Lefevre C.M."/>
            <person name="Sharp J.A."/>
            <person name="Nicholas K.R."/>
            <person name="Ray D.A."/>
            <person name="Kube M."/>
            <person name="Reinhardt R."/>
            <person name="Pringle T.H."/>
            <person name="Taylor J."/>
            <person name="Jones R.C."/>
            <person name="Nixon B."/>
            <person name="Dacheux J.L."/>
            <person name="Niwa H."/>
            <person name="Sekita Y."/>
            <person name="Huang X."/>
            <person name="Stark A."/>
            <person name="Kheradpour P."/>
            <person name="Kellis M."/>
            <person name="Flicek P."/>
            <person name="Chen Y."/>
            <person name="Webber C."/>
            <person name="Hardison R."/>
            <person name="Nelson J."/>
            <person name="Hallsworth-Pepin K."/>
            <person name="Delehaunty K."/>
            <person name="Markovic C."/>
            <person name="Minx P."/>
            <person name="Feng Y."/>
            <person name="Kremitzki C."/>
            <person name="Mitreva M."/>
            <person name="Glasscock J."/>
            <person name="Wylie T."/>
            <person name="Wohldmann P."/>
            <person name="Thiru P."/>
            <person name="Nhan M.N."/>
            <person name="Pohl C.S."/>
            <person name="Smith S.M."/>
            <person name="Hou S."/>
            <person name="Nefedov M."/>
            <person name="de Jong P.J."/>
            <person name="Renfree M.B."/>
            <person name="Mardis E.R."/>
            <person name="Wilson R.K."/>
        </authorList>
    </citation>
    <scope>NUCLEOTIDE SEQUENCE [LARGE SCALE GENOMIC DNA]</scope>
    <source>
        <strain evidence="6 7">Glennie</strain>
    </source>
</reference>
<dbReference type="Pfam" id="PF04548">
    <property type="entry name" value="AIG1"/>
    <property type="match status" value="1"/>
</dbReference>
<dbReference type="AlphaFoldDB" id="A0A6I8NH85"/>
<dbReference type="PANTHER" id="PTHR32046">
    <property type="entry name" value="G DOMAIN-CONTAINING PROTEIN"/>
    <property type="match status" value="1"/>
</dbReference>
<dbReference type="GO" id="GO:0003924">
    <property type="term" value="F:GTPase activity"/>
    <property type="evidence" value="ECO:0000318"/>
    <property type="project" value="GO_Central"/>
</dbReference>
<keyword evidence="3" id="KW-0175">Coiled coil</keyword>
<dbReference type="PANTHER" id="PTHR32046:SF14">
    <property type="match status" value="1"/>
</dbReference>
<dbReference type="GO" id="GO:0005525">
    <property type="term" value="F:GTP binding"/>
    <property type="evidence" value="ECO:0007669"/>
    <property type="project" value="InterPro"/>
</dbReference>
<dbReference type="GO" id="GO:0032153">
    <property type="term" value="C:cell division site"/>
    <property type="evidence" value="ECO:0000318"/>
    <property type="project" value="GO_Central"/>
</dbReference>
<dbReference type="GO" id="GO:0061640">
    <property type="term" value="P:cytoskeleton-dependent cytokinesis"/>
    <property type="evidence" value="ECO:0000318"/>
    <property type="project" value="GO_Central"/>
</dbReference>
<dbReference type="GO" id="GO:0005940">
    <property type="term" value="C:septin ring"/>
    <property type="evidence" value="ECO:0000318"/>
    <property type="project" value="GO_Central"/>
</dbReference>
<feature type="compositionally biased region" description="Polar residues" evidence="4">
    <location>
        <begin position="15"/>
        <end position="26"/>
    </location>
</feature>
<dbReference type="GeneID" id="114811328"/>
<dbReference type="Ensembl" id="ENSOANT00000073802.1">
    <property type="protein sequence ID" value="ENSOANP00000040452.1"/>
    <property type="gene ID" value="ENSOANG00000047233.1"/>
</dbReference>
<evidence type="ECO:0000313" key="6">
    <source>
        <dbReference type="Ensembl" id="ENSOANP00000040452.1"/>
    </source>
</evidence>
<name>A0A6I8NH85_ORNAN</name>
<comment type="similarity">
    <text evidence="1">Belongs to the TRAFAC class TrmE-Era-EngA-EngB-Septin-like GTPase superfamily. AIG1/Toc34/Toc159-like paraseptin GTPase family. IAN subfamily.</text>
</comment>
<dbReference type="GO" id="GO:0060090">
    <property type="term" value="F:molecular adaptor activity"/>
    <property type="evidence" value="ECO:0000318"/>
    <property type="project" value="GO_Central"/>
</dbReference>
<dbReference type="Proteomes" id="UP000002279">
    <property type="component" value="Chromosome 4"/>
</dbReference>
<dbReference type="RefSeq" id="XP_028919809.1">
    <property type="nucleotide sequence ID" value="XM_029063976.2"/>
</dbReference>
<dbReference type="OrthoDB" id="2386367at2759"/>
<reference evidence="6" key="2">
    <citation type="submission" date="2025-08" db="UniProtKB">
        <authorList>
            <consortium name="Ensembl"/>
        </authorList>
    </citation>
    <scope>IDENTIFICATION</scope>
    <source>
        <strain evidence="6">Glennie</strain>
    </source>
</reference>
<dbReference type="CDD" id="cd00882">
    <property type="entry name" value="Ras_like_GTPase"/>
    <property type="match status" value="1"/>
</dbReference>
<evidence type="ECO:0000256" key="4">
    <source>
        <dbReference type="SAM" id="MobiDB-lite"/>
    </source>
</evidence>
<dbReference type="InParanoid" id="A0A6I8NH85"/>
<dbReference type="InterPro" id="IPR027417">
    <property type="entry name" value="P-loop_NTPase"/>
</dbReference>
<evidence type="ECO:0000256" key="3">
    <source>
        <dbReference type="SAM" id="Coils"/>
    </source>
</evidence>
<reference evidence="6" key="3">
    <citation type="submission" date="2025-09" db="UniProtKB">
        <authorList>
            <consortium name="Ensembl"/>
        </authorList>
    </citation>
    <scope>IDENTIFICATION</scope>
    <source>
        <strain evidence="6">Glennie</strain>
    </source>
</reference>
<dbReference type="SUPFAM" id="SSF52540">
    <property type="entry name" value="P-loop containing nucleoside triphosphate hydrolases"/>
    <property type="match status" value="1"/>
</dbReference>
<feature type="region of interest" description="Disordered" evidence="4">
    <location>
        <begin position="1"/>
        <end position="29"/>
    </location>
</feature>
<evidence type="ECO:0000259" key="5">
    <source>
        <dbReference type="Pfam" id="PF04548"/>
    </source>
</evidence>
<proteinExistence type="inferred from homology"/>
<dbReference type="Bgee" id="ENSOANG00000047233">
    <property type="expression patterns" value="Expressed in ovary and 7 other cell types or tissues"/>
</dbReference>
<evidence type="ECO:0000256" key="2">
    <source>
        <dbReference type="ARBA" id="ARBA00022741"/>
    </source>
</evidence>
<dbReference type="Gene3D" id="3.40.50.300">
    <property type="entry name" value="P-loop containing nucleotide triphosphate hydrolases"/>
    <property type="match status" value="1"/>
</dbReference>
<keyword evidence="7" id="KW-1185">Reference proteome</keyword>
<accession>A0A6I8NH85</accession>
<feature type="coiled-coil region" evidence="3">
    <location>
        <begin position="435"/>
        <end position="476"/>
    </location>
</feature>
<gene>
    <name evidence="6" type="primary">LOC114811328</name>
</gene>
<protein>
    <recommendedName>
        <fullName evidence="5">AIG1-type G domain-containing protein</fullName>
    </recommendedName>
</protein>
<dbReference type="RefSeq" id="XP_028919808.1">
    <property type="nucleotide sequence ID" value="XM_029063975.1"/>
</dbReference>
<feature type="domain" description="AIG1-type G" evidence="5">
    <location>
        <begin position="63"/>
        <end position="213"/>
    </location>
</feature>
<dbReference type="InterPro" id="IPR006703">
    <property type="entry name" value="G_AIG1"/>
</dbReference>
<dbReference type="OMA" id="KTCCEIC"/>
<dbReference type="GO" id="GO:0008104">
    <property type="term" value="P:intracellular protein localization"/>
    <property type="evidence" value="ECO:0000318"/>
    <property type="project" value="GO_Central"/>
</dbReference>
<feature type="coiled-coil region" evidence="3">
    <location>
        <begin position="302"/>
        <end position="350"/>
    </location>
</feature>
<feature type="compositionally biased region" description="Basic and acidic residues" evidence="4">
    <location>
        <begin position="1"/>
        <end position="12"/>
    </location>
</feature>
<organism evidence="6 7">
    <name type="scientific">Ornithorhynchus anatinus</name>
    <name type="common">Duckbill platypus</name>
    <dbReference type="NCBI Taxonomy" id="9258"/>
    <lineage>
        <taxon>Eukaryota</taxon>
        <taxon>Metazoa</taxon>
        <taxon>Chordata</taxon>
        <taxon>Craniata</taxon>
        <taxon>Vertebrata</taxon>
        <taxon>Euteleostomi</taxon>
        <taxon>Mammalia</taxon>
        <taxon>Monotremata</taxon>
        <taxon>Ornithorhynchidae</taxon>
        <taxon>Ornithorhynchus</taxon>
    </lineage>
</organism>
<evidence type="ECO:0000313" key="7">
    <source>
        <dbReference type="Proteomes" id="UP000002279"/>
    </source>
</evidence>
<dbReference type="GO" id="GO:0015630">
    <property type="term" value="C:microtubule cytoskeleton"/>
    <property type="evidence" value="ECO:0000318"/>
    <property type="project" value="GO_Central"/>
</dbReference>
<dbReference type="KEGG" id="oaa:114811328"/>
<dbReference type="GO" id="GO:0031105">
    <property type="term" value="C:septin complex"/>
    <property type="evidence" value="ECO:0000318"/>
    <property type="project" value="GO_Central"/>
</dbReference>